<dbReference type="EMBL" id="NBNE01001738">
    <property type="protein sequence ID" value="OWZ12831.1"/>
    <property type="molecule type" value="Genomic_DNA"/>
</dbReference>
<protein>
    <submittedName>
        <fullName evidence="1">Uncharacterized protein</fullName>
    </submittedName>
</protein>
<accession>A0A225W507</accession>
<proteinExistence type="predicted"/>
<evidence type="ECO:0000313" key="2">
    <source>
        <dbReference type="Proteomes" id="UP000198211"/>
    </source>
</evidence>
<dbReference type="AlphaFoldDB" id="A0A225W507"/>
<gene>
    <name evidence="1" type="ORF">PHMEG_00013940</name>
</gene>
<evidence type="ECO:0000313" key="1">
    <source>
        <dbReference type="EMBL" id="OWZ12831.1"/>
    </source>
</evidence>
<sequence length="63" mass="7043">MKRQLLSSRGSNGQCTEYEECIGMYTISTTKHGCSAHVLNRLMQDVCRLPAIRAIQTRAVALM</sequence>
<comment type="caution">
    <text evidence="1">The sequence shown here is derived from an EMBL/GenBank/DDBJ whole genome shotgun (WGS) entry which is preliminary data.</text>
</comment>
<name>A0A225W507_9STRA</name>
<keyword evidence="2" id="KW-1185">Reference proteome</keyword>
<dbReference type="Proteomes" id="UP000198211">
    <property type="component" value="Unassembled WGS sequence"/>
</dbReference>
<organism evidence="1 2">
    <name type="scientific">Phytophthora megakarya</name>
    <dbReference type="NCBI Taxonomy" id="4795"/>
    <lineage>
        <taxon>Eukaryota</taxon>
        <taxon>Sar</taxon>
        <taxon>Stramenopiles</taxon>
        <taxon>Oomycota</taxon>
        <taxon>Peronosporomycetes</taxon>
        <taxon>Peronosporales</taxon>
        <taxon>Peronosporaceae</taxon>
        <taxon>Phytophthora</taxon>
    </lineage>
</organism>
<reference evidence="2" key="1">
    <citation type="submission" date="2017-03" db="EMBL/GenBank/DDBJ databases">
        <title>Phytopthora megakarya and P. palmivora, two closely related causual agents of cacao black pod achieved similar genome size and gene model numbers by different mechanisms.</title>
        <authorList>
            <person name="Ali S."/>
            <person name="Shao J."/>
            <person name="Larry D.J."/>
            <person name="Kronmiller B."/>
            <person name="Shen D."/>
            <person name="Strem M.D."/>
            <person name="Melnick R.L."/>
            <person name="Guiltinan M.J."/>
            <person name="Tyler B.M."/>
            <person name="Meinhardt L.W."/>
            <person name="Bailey B.A."/>
        </authorList>
    </citation>
    <scope>NUCLEOTIDE SEQUENCE [LARGE SCALE GENOMIC DNA]</scope>
    <source>
        <strain evidence="2">zdho120</strain>
    </source>
</reference>